<evidence type="ECO:0000313" key="2">
    <source>
        <dbReference type="EMBL" id="KAB0302255.1"/>
    </source>
</evidence>
<accession>A0A5N3S7Z4</accession>
<dbReference type="GO" id="GO:0016758">
    <property type="term" value="F:hexosyltransferase activity"/>
    <property type="evidence" value="ECO:0007669"/>
    <property type="project" value="UniProtKB-ARBA"/>
</dbReference>
<gene>
    <name evidence="2" type="ORF">F2Z80_14465</name>
</gene>
<dbReference type="Pfam" id="PF00535">
    <property type="entry name" value="Glycos_transf_2"/>
    <property type="match status" value="1"/>
</dbReference>
<dbReference type="SUPFAM" id="SSF53448">
    <property type="entry name" value="Nucleotide-diphospho-sugar transferases"/>
    <property type="match status" value="2"/>
</dbReference>
<dbReference type="PANTHER" id="PTHR22916">
    <property type="entry name" value="GLYCOSYLTRANSFERASE"/>
    <property type="match status" value="1"/>
</dbReference>
<dbReference type="InterPro" id="IPR001173">
    <property type="entry name" value="Glyco_trans_2-like"/>
</dbReference>
<protein>
    <submittedName>
        <fullName evidence="2">Glycosyltransferase</fullName>
    </submittedName>
</protein>
<dbReference type="AlphaFoldDB" id="A0A5N3S7Z4"/>
<keyword evidence="2" id="KW-0808">Transferase</keyword>
<proteinExistence type="predicted"/>
<organism evidence="2 3">
    <name type="scientific">Vibrio fortis</name>
    <dbReference type="NCBI Taxonomy" id="212667"/>
    <lineage>
        <taxon>Bacteria</taxon>
        <taxon>Pseudomonadati</taxon>
        <taxon>Pseudomonadota</taxon>
        <taxon>Gammaproteobacteria</taxon>
        <taxon>Vibrionales</taxon>
        <taxon>Vibrionaceae</taxon>
        <taxon>Vibrio</taxon>
    </lineage>
</organism>
<evidence type="ECO:0000313" key="3">
    <source>
        <dbReference type="Proteomes" id="UP000326687"/>
    </source>
</evidence>
<name>A0A5N3S7Z4_9VIBR</name>
<dbReference type="EMBL" id="VXDD01000002">
    <property type="protein sequence ID" value="KAB0302255.1"/>
    <property type="molecule type" value="Genomic_DNA"/>
</dbReference>
<dbReference type="Proteomes" id="UP000326687">
    <property type="component" value="Unassembled WGS sequence"/>
</dbReference>
<evidence type="ECO:0000259" key="1">
    <source>
        <dbReference type="Pfam" id="PF00535"/>
    </source>
</evidence>
<reference evidence="2 3" key="1">
    <citation type="submission" date="2019-09" db="EMBL/GenBank/DDBJ databases">
        <title>Vibrio Fortis S7-72.</title>
        <authorList>
            <person name="Das S.K."/>
        </authorList>
    </citation>
    <scope>NUCLEOTIDE SEQUENCE [LARGE SCALE GENOMIC DNA]</scope>
    <source>
        <strain evidence="2 3">S7-72</strain>
    </source>
</reference>
<comment type="caution">
    <text evidence="2">The sequence shown here is derived from an EMBL/GenBank/DDBJ whole genome shotgun (WGS) entry which is preliminary data.</text>
</comment>
<sequence length="395" mass="44644">MVSVYQENKGLTKTNNVALSMANGRYIVRLDADDKFHPDAIESLLSGFTSSQVAMVFGNWNIVDEKGGYLYTYKRHDFQKDVTLMDSPAHGACTMFRTDYLRSIGGYDEELRCQDGYELWFRIIEKFEVKSLDKVIFDYRRHGNNLTGSEDRILGTRANILRKVANSKQTKSKKALAFIPVRGSNIDSRSMPFQKVGDEFIIDLVLKEVIKTDLFERIVVSTPDDELIKYIRSNYSDEVITHGRAAATAGINTDLSLVILDYLMTDNEELKSIDYGMIIGIDRPFNKGYLIQSALDIASIFGVDNVIGVRPNNDILFNHNGSTLSGVNFASNSLRLERDDLYQMVRGFNVFNISNLKKTKSLWGPVIGHVVFDQKSAFTIESQLDVEISNMLSKI</sequence>
<dbReference type="Gene3D" id="3.90.550.10">
    <property type="entry name" value="Spore Coat Polysaccharide Biosynthesis Protein SpsA, Chain A"/>
    <property type="match status" value="2"/>
</dbReference>
<dbReference type="InterPro" id="IPR029044">
    <property type="entry name" value="Nucleotide-diphossugar_trans"/>
</dbReference>
<dbReference type="PANTHER" id="PTHR22916:SF3">
    <property type="entry name" value="UDP-GLCNAC:BETAGAL BETA-1,3-N-ACETYLGLUCOSAMINYLTRANSFERASE-LIKE PROTEIN 1"/>
    <property type="match status" value="1"/>
</dbReference>
<feature type="domain" description="Glycosyltransferase 2-like" evidence="1">
    <location>
        <begin position="7"/>
        <end position="75"/>
    </location>
</feature>